<dbReference type="OrthoDB" id="418748at2759"/>
<organism evidence="2">
    <name type="scientific">Cladocopium goreaui</name>
    <dbReference type="NCBI Taxonomy" id="2562237"/>
    <lineage>
        <taxon>Eukaryota</taxon>
        <taxon>Sar</taxon>
        <taxon>Alveolata</taxon>
        <taxon>Dinophyceae</taxon>
        <taxon>Suessiales</taxon>
        <taxon>Symbiodiniaceae</taxon>
        <taxon>Cladocopium</taxon>
    </lineage>
</organism>
<proteinExistence type="predicted"/>
<reference evidence="3" key="2">
    <citation type="submission" date="2024-04" db="EMBL/GenBank/DDBJ databases">
        <authorList>
            <person name="Chen Y."/>
            <person name="Shah S."/>
            <person name="Dougan E. K."/>
            <person name="Thang M."/>
            <person name="Chan C."/>
        </authorList>
    </citation>
    <scope>NUCLEOTIDE SEQUENCE [LARGE SCALE GENOMIC DNA]</scope>
</reference>
<feature type="non-terminal residue" evidence="2">
    <location>
        <position position="1"/>
    </location>
</feature>
<feature type="compositionally biased region" description="Pro residues" evidence="1">
    <location>
        <begin position="86"/>
        <end position="95"/>
    </location>
</feature>
<evidence type="ECO:0000313" key="3">
    <source>
        <dbReference type="EMBL" id="CAL1164378.1"/>
    </source>
</evidence>
<dbReference type="PANTHER" id="PTHR19446">
    <property type="entry name" value="REVERSE TRANSCRIPTASES"/>
    <property type="match status" value="1"/>
</dbReference>
<protein>
    <submittedName>
        <fullName evidence="4">RNase H type-1 domain-containing protein</fullName>
    </submittedName>
</protein>
<dbReference type="SUPFAM" id="SSF53098">
    <property type="entry name" value="Ribonuclease H-like"/>
    <property type="match status" value="1"/>
</dbReference>
<accession>A0A9P1DIX9</accession>
<feature type="compositionally biased region" description="Basic and acidic residues" evidence="1">
    <location>
        <begin position="294"/>
        <end position="304"/>
    </location>
</feature>
<feature type="compositionally biased region" description="Basic residues" evidence="1">
    <location>
        <begin position="449"/>
        <end position="462"/>
    </location>
</feature>
<evidence type="ECO:0000256" key="1">
    <source>
        <dbReference type="SAM" id="MobiDB-lite"/>
    </source>
</evidence>
<comment type="caution">
    <text evidence="2">The sequence shown here is derived from an EMBL/GenBank/DDBJ whole genome shotgun (WGS) entry which is preliminary data.</text>
</comment>
<dbReference type="GO" id="GO:0003676">
    <property type="term" value="F:nucleic acid binding"/>
    <property type="evidence" value="ECO:0007669"/>
    <property type="project" value="InterPro"/>
</dbReference>
<feature type="compositionally biased region" description="Polar residues" evidence="1">
    <location>
        <begin position="1"/>
        <end position="11"/>
    </location>
</feature>
<evidence type="ECO:0000313" key="5">
    <source>
        <dbReference type="Proteomes" id="UP001152797"/>
    </source>
</evidence>
<name>A0A9P1DIX9_9DINO</name>
<sequence>ECADSSFVSNHPETHQGDHFAGDSYHPQWHGKHSYSQSPRRRQNKAPAQQRGSTPRGKGSKGQGRKGGLKGKDASKGMNQQQPGPYLAPPPPPALPEWAVGQGDTAWPIPPSSSTPAVANPPMVLAPSQAETQLKQVLAVLKQNADSLPPQIQAVVKDTNIKESKHQIKDMHQAVTELGKAQRQLEEALSDRSQSLASWRQFLHASVQRWSEYTKRFQDQEQAHLATIAQARDTLRAAQVAFREKQDQGGIITVPDEEEATVQPDVAMRDESAHRINEGLQQLTSSLQELANQADRDHAEEQSKKRPRMSTTPEEQVGDKVPDGGMWVVHRLMRALLFCLDLMMTLPWVLISGMEVSDMAHATNWHLIRWLWVQKNKLIVLIPLKTIVTMRKIAILTYKLMTRMEVIPGAVQMEVDNAANIIVKVAPAHAPATDEVAFMQRDTRQNTQGRRHSGGQRGGRSHHGGFCLNADAAPFIPDRPSIDTQPEFVQALFGLWDHAAFAWENEDRSGLVHTFFVDHTDVIPICSPGRLVRLFSDFANWQQRLKQAWSEKVRDGQTLEFLIVSPTPRPMEHEVMACVLLVQSPGVDIVSVVVSVFEGEVRPLPLRARIAVTIWENIYLEHILTSIGYFDAVLGMRPTHQCWAWYGDIPLRWGQPLPGRNGYGIVVQLRRLPPLPPPVAAGDEVVTLQLARLIPPHSKDASSDAISADEQLHTSAVRLLRGHAEVTPLPDYVEVLELCHMRFLHQLGYEKAVILKERVCLPGLTVVDFQESVGILHKKQLRSRPLKAWPPARQPVTSITEIFAPTQQQLTNPTCLLRLGVELHDLVELFQSSGTLCTSFEGIEIPEVAQPFLVTLQPAQKYDRIIIYVDGSSQSLQKHCAPLWVDLHGIPDSWAFVAIGETYDVPSDQAFCLLGWQAQQVRYEESNPAFAGATRIGSLIAEREGLFFAALWRLCRNENTATLFRSDSQLCCEQAQGTTGCADLDLSFMLFRGVFQALEEALPHGHLQVEHVHGHNGDALNEVTDTLAKIEGTKSFFLPRQPVDLCKWKSVIPHLWLLFAEHHGGPKFCGNGFDVARPSLPPLQSIADAGGNSLVSHTWHRAAWKLSLASANVTTLGFGEGGYQGKLDFLRAQFVAFNLHILGIREARHRIRSSLESISLMNHKVAPWSTDVESHLHDLNAHFLSQLQSCRAQKKRPKKPFLSDDIWALRSRKLCHRRQLRFVQKMIGRETISLCFRAWKNEHFQTSDGPSTAEFSFGATLRCGGIKHAAGLISAARQLRKELRFAKRVALTKVFDSFPDNVSASTILHELKPFIGSSNAKKRGIQPLPFVRDENGLPCADPCEARERWIRFFMQMEAGKRMDAIEQRSRWIQTLGQIGVEQMDVAIQEVPTLTELEQAMRRTRVGKATGPDQLPAELFHYFPAAVAKQSFSLLLKTALQGHEPLLHKGGWLFPLWKGKGDKGACESFRSILISSHLGKSIHRTLRIKHASVYEKYMQAQQIGGRRGTPVTLGVHQARAFQRIHCARGRSTALIFLDLTKAFYRVIRQLALPLECPDELLAHVADRLNLGQDALHELHELLGSSCAVEEASLPVHAQRAFSALHQGTHFGLHGQSDRCDGPLLFDVLHGVDTGNIGFVGPCWCDDLCVCVSADRVDDLTALTGEVLVKTGLPSPSELLRLARLRYLSSLV</sequence>
<evidence type="ECO:0000313" key="2">
    <source>
        <dbReference type="EMBL" id="CAI4011003.1"/>
    </source>
</evidence>
<dbReference type="InterPro" id="IPR012337">
    <property type="entry name" value="RNaseH-like_sf"/>
</dbReference>
<feature type="region of interest" description="Disordered" evidence="1">
    <location>
        <begin position="1"/>
        <end position="120"/>
    </location>
</feature>
<reference evidence="2" key="1">
    <citation type="submission" date="2022-10" db="EMBL/GenBank/DDBJ databases">
        <authorList>
            <person name="Chen Y."/>
            <person name="Dougan E. K."/>
            <person name="Chan C."/>
            <person name="Rhodes N."/>
            <person name="Thang M."/>
        </authorList>
    </citation>
    <scope>NUCLEOTIDE SEQUENCE</scope>
</reference>
<feature type="region of interest" description="Disordered" evidence="1">
    <location>
        <begin position="442"/>
        <end position="462"/>
    </location>
</feature>
<feature type="compositionally biased region" description="Basic and acidic residues" evidence="1">
    <location>
        <begin position="12"/>
        <end position="21"/>
    </location>
</feature>
<dbReference type="EMBL" id="CAMXCT010005000">
    <property type="protein sequence ID" value="CAI4011003.1"/>
    <property type="molecule type" value="Genomic_DNA"/>
</dbReference>
<feature type="compositionally biased region" description="Basic residues" evidence="1">
    <location>
        <begin position="29"/>
        <end position="44"/>
    </location>
</feature>
<dbReference type="EMBL" id="CAMXCT030005000">
    <property type="protein sequence ID" value="CAL4798315.1"/>
    <property type="molecule type" value="Genomic_DNA"/>
</dbReference>
<dbReference type="InterPro" id="IPR036397">
    <property type="entry name" value="RNaseH_sf"/>
</dbReference>
<feature type="region of interest" description="Disordered" evidence="1">
    <location>
        <begin position="291"/>
        <end position="320"/>
    </location>
</feature>
<feature type="non-terminal residue" evidence="2">
    <location>
        <position position="1690"/>
    </location>
</feature>
<gene>
    <name evidence="2" type="ORF">C1SCF055_LOCUS36215</name>
</gene>
<evidence type="ECO:0000313" key="4">
    <source>
        <dbReference type="EMBL" id="CAL4798315.1"/>
    </source>
</evidence>
<dbReference type="Gene3D" id="3.30.420.10">
    <property type="entry name" value="Ribonuclease H-like superfamily/Ribonuclease H"/>
    <property type="match status" value="1"/>
</dbReference>
<dbReference type="Proteomes" id="UP001152797">
    <property type="component" value="Unassembled WGS sequence"/>
</dbReference>
<dbReference type="EMBL" id="CAMXCT020005000">
    <property type="protein sequence ID" value="CAL1164378.1"/>
    <property type="molecule type" value="Genomic_DNA"/>
</dbReference>
<keyword evidence="5" id="KW-1185">Reference proteome</keyword>